<evidence type="ECO:0008006" key="5">
    <source>
        <dbReference type="Google" id="ProtNLM"/>
    </source>
</evidence>
<dbReference type="InterPro" id="IPR011990">
    <property type="entry name" value="TPR-like_helical_dom_sf"/>
</dbReference>
<gene>
    <name evidence="3" type="ORF">GCM10011289_32790</name>
</gene>
<sequence length="294" mass="33065">MRMKSGLLGLIAAAWVCAGNLPGRALAQDVSGLWDFADPAASEARFRAAQLRAVGDDRLILETQIARSYVLRGDFAVARTILLGIEPSLAEAGIELRVRHALEWGRSFSSSAHPDETQTHVSRETARNAYLRAFALARDARLDDLAIDALRMLAYVDSAPLDQIRWTDMALDLMEQSAQHTVRRWEASLRNDRGNALHRLGRYREALDEFRRALAVRERSGRPASIRAARWMVAWTLRYLGRTEEALAIQLALASEAEAAGAPDRDVYQELEYLYRSRHEHARADEYAARRDAL</sequence>
<keyword evidence="4" id="KW-1185">Reference proteome</keyword>
<dbReference type="PROSITE" id="PS50005">
    <property type="entry name" value="TPR"/>
    <property type="match status" value="1"/>
</dbReference>
<reference evidence="3" key="1">
    <citation type="journal article" date="2014" name="Int. J. Syst. Evol. Microbiol.">
        <title>Complete genome sequence of Corynebacterium casei LMG S-19264T (=DSM 44701T), isolated from a smear-ripened cheese.</title>
        <authorList>
            <consortium name="US DOE Joint Genome Institute (JGI-PGF)"/>
            <person name="Walter F."/>
            <person name="Albersmeier A."/>
            <person name="Kalinowski J."/>
            <person name="Ruckert C."/>
        </authorList>
    </citation>
    <scope>NUCLEOTIDE SEQUENCE</scope>
    <source>
        <strain evidence="3">KCTC 32182</strain>
    </source>
</reference>
<feature type="repeat" description="TPR" evidence="1">
    <location>
        <begin position="187"/>
        <end position="220"/>
    </location>
</feature>
<evidence type="ECO:0000256" key="2">
    <source>
        <dbReference type="SAM" id="SignalP"/>
    </source>
</evidence>
<dbReference type="InterPro" id="IPR019734">
    <property type="entry name" value="TPR_rpt"/>
</dbReference>
<organism evidence="3 4">
    <name type="scientific">Paludibacterium paludis</name>
    <dbReference type="NCBI Taxonomy" id="1225769"/>
    <lineage>
        <taxon>Bacteria</taxon>
        <taxon>Pseudomonadati</taxon>
        <taxon>Pseudomonadota</taxon>
        <taxon>Betaproteobacteria</taxon>
        <taxon>Neisseriales</taxon>
        <taxon>Chromobacteriaceae</taxon>
        <taxon>Paludibacterium</taxon>
    </lineage>
</organism>
<protein>
    <recommendedName>
        <fullName evidence="5">Tetratricopeptide repeat protein</fullName>
    </recommendedName>
</protein>
<feature type="signal peptide" evidence="2">
    <location>
        <begin position="1"/>
        <end position="27"/>
    </location>
</feature>
<feature type="chain" id="PRO_5037298607" description="Tetratricopeptide repeat protein" evidence="2">
    <location>
        <begin position="28"/>
        <end position="294"/>
    </location>
</feature>
<dbReference type="RefSeq" id="WP_189536332.1">
    <property type="nucleotide sequence ID" value="NZ_BMYX01000023.1"/>
</dbReference>
<keyword evidence="1" id="KW-0802">TPR repeat</keyword>
<evidence type="ECO:0000313" key="3">
    <source>
        <dbReference type="EMBL" id="GGY26669.1"/>
    </source>
</evidence>
<evidence type="ECO:0000313" key="4">
    <source>
        <dbReference type="Proteomes" id="UP000645257"/>
    </source>
</evidence>
<comment type="caution">
    <text evidence="3">The sequence shown here is derived from an EMBL/GenBank/DDBJ whole genome shotgun (WGS) entry which is preliminary data.</text>
</comment>
<dbReference type="Pfam" id="PF13424">
    <property type="entry name" value="TPR_12"/>
    <property type="match status" value="1"/>
</dbReference>
<dbReference type="EMBL" id="BMYX01000023">
    <property type="protein sequence ID" value="GGY26669.1"/>
    <property type="molecule type" value="Genomic_DNA"/>
</dbReference>
<name>A0A918P6R3_9NEIS</name>
<proteinExistence type="predicted"/>
<keyword evidence="2" id="KW-0732">Signal</keyword>
<evidence type="ECO:0000256" key="1">
    <source>
        <dbReference type="PROSITE-ProRule" id="PRU00339"/>
    </source>
</evidence>
<reference evidence="3" key="2">
    <citation type="submission" date="2020-09" db="EMBL/GenBank/DDBJ databases">
        <authorList>
            <person name="Sun Q."/>
            <person name="Kim S."/>
        </authorList>
    </citation>
    <scope>NUCLEOTIDE SEQUENCE</scope>
    <source>
        <strain evidence="3">KCTC 32182</strain>
    </source>
</reference>
<dbReference type="Proteomes" id="UP000645257">
    <property type="component" value="Unassembled WGS sequence"/>
</dbReference>
<dbReference type="Gene3D" id="1.25.40.10">
    <property type="entry name" value="Tetratricopeptide repeat domain"/>
    <property type="match status" value="1"/>
</dbReference>
<accession>A0A918P6R3</accession>
<dbReference type="SMART" id="SM00028">
    <property type="entry name" value="TPR"/>
    <property type="match status" value="1"/>
</dbReference>
<dbReference type="AlphaFoldDB" id="A0A918P6R3"/>
<dbReference type="SUPFAM" id="SSF48452">
    <property type="entry name" value="TPR-like"/>
    <property type="match status" value="1"/>
</dbReference>